<dbReference type="InterPro" id="IPR016032">
    <property type="entry name" value="Sig_transdc_resp-reg_C-effctor"/>
</dbReference>
<protein>
    <submittedName>
        <fullName evidence="5">LuxR family transcriptional regulator</fullName>
    </submittedName>
</protein>
<keyword evidence="3" id="KW-0804">Transcription</keyword>
<dbReference type="CDD" id="cd06170">
    <property type="entry name" value="LuxR_C_like"/>
    <property type="match status" value="1"/>
</dbReference>
<dbReference type="PANTHER" id="PTHR44688">
    <property type="entry name" value="DNA-BINDING TRANSCRIPTIONAL ACTIVATOR DEVR_DOSR"/>
    <property type="match status" value="1"/>
</dbReference>
<dbReference type="GO" id="GO:0003677">
    <property type="term" value="F:DNA binding"/>
    <property type="evidence" value="ECO:0007669"/>
    <property type="project" value="UniProtKB-KW"/>
</dbReference>
<dbReference type="PRINTS" id="PR00038">
    <property type="entry name" value="HTHLUXR"/>
</dbReference>
<evidence type="ECO:0000259" key="4">
    <source>
        <dbReference type="PROSITE" id="PS50043"/>
    </source>
</evidence>
<evidence type="ECO:0000256" key="1">
    <source>
        <dbReference type="ARBA" id="ARBA00023015"/>
    </source>
</evidence>
<feature type="domain" description="HTH luxR-type" evidence="4">
    <location>
        <begin position="1"/>
        <end position="61"/>
    </location>
</feature>
<keyword evidence="6" id="KW-1185">Reference proteome</keyword>
<name>A0A7X4K6F6_9SPHN</name>
<dbReference type="SUPFAM" id="SSF46894">
    <property type="entry name" value="C-terminal effector domain of the bipartite response regulators"/>
    <property type="match status" value="1"/>
</dbReference>
<dbReference type="InterPro" id="IPR000792">
    <property type="entry name" value="Tscrpt_reg_LuxR_C"/>
</dbReference>
<dbReference type="PROSITE" id="PS50043">
    <property type="entry name" value="HTH_LUXR_2"/>
    <property type="match status" value="1"/>
</dbReference>
<proteinExistence type="predicted"/>
<dbReference type="Proteomes" id="UP000465810">
    <property type="component" value="Unassembled WGS sequence"/>
</dbReference>
<reference evidence="5 6" key="1">
    <citation type="submission" date="2019-12" db="EMBL/GenBank/DDBJ databases">
        <authorList>
            <person name="Feng G."/>
            <person name="Zhu H."/>
        </authorList>
    </citation>
    <scope>NUCLEOTIDE SEQUENCE [LARGE SCALE GENOMIC DNA]</scope>
    <source>
        <strain evidence="5 6">FGD1</strain>
    </source>
</reference>
<evidence type="ECO:0000256" key="3">
    <source>
        <dbReference type="ARBA" id="ARBA00023163"/>
    </source>
</evidence>
<evidence type="ECO:0000256" key="2">
    <source>
        <dbReference type="ARBA" id="ARBA00023125"/>
    </source>
</evidence>
<gene>
    <name evidence="5" type="ORF">GR702_04960</name>
</gene>
<sequence>MKLTNRECEVARWVLRGHTAKQIARALSISPRTAETHLKALMLKTRARNRANMAAHLLLKGLVEFSLEDLKGYGGEDEA</sequence>
<accession>A0A7X4K6F6</accession>
<dbReference type="AlphaFoldDB" id="A0A7X4K6F6"/>
<dbReference type="EMBL" id="WVTD01000002">
    <property type="protein sequence ID" value="MYL97120.1"/>
    <property type="molecule type" value="Genomic_DNA"/>
</dbReference>
<keyword evidence="1" id="KW-0805">Transcription regulation</keyword>
<dbReference type="PANTHER" id="PTHR44688:SF16">
    <property type="entry name" value="DNA-BINDING TRANSCRIPTIONAL ACTIVATOR DEVR_DOSR"/>
    <property type="match status" value="1"/>
</dbReference>
<comment type="caution">
    <text evidence="5">The sequence shown here is derived from an EMBL/GenBank/DDBJ whole genome shotgun (WGS) entry which is preliminary data.</text>
</comment>
<evidence type="ECO:0000313" key="5">
    <source>
        <dbReference type="EMBL" id="MYL97120.1"/>
    </source>
</evidence>
<dbReference type="InterPro" id="IPR036388">
    <property type="entry name" value="WH-like_DNA-bd_sf"/>
</dbReference>
<evidence type="ECO:0000313" key="6">
    <source>
        <dbReference type="Proteomes" id="UP000465810"/>
    </source>
</evidence>
<dbReference type="RefSeq" id="WP_160984845.1">
    <property type="nucleotide sequence ID" value="NZ_WVTD01000002.1"/>
</dbReference>
<dbReference type="Pfam" id="PF00196">
    <property type="entry name" value="GerE"/>
    <property type="match status" value="1"/>
</dbReference>
<keyword evidence="2" id="KW-0238">DNA-binding</keyword>
<dbReference type="GO" id="GO:0006355">
    <property type="term" value="P:regulation of DNA-templated transcription"/>
    <property type="evidence" value="ECO:0007669"/>
    <property type="project" value="InterPro"/>
</dbReference>
<dbReference type="Gene3D" id="1.10.10.10">
    <property type="entry name" value="Winged helix-like DNA-binding domain superfamily/Winged helix DNA-binding domain"/>
    <property type="match status" value="1"/>
</dbReference>
<dbReference type="SMART" id="SM00421">
    <property type="entry name" value="HTH_LUXR"/>
    <property type="match status" value="1"/>
</dbReference>
<organism evidence="5 6">
    <name type="scientific">Novosphingobium silvae</name>
    <dbReference type="NCBI Taxonomy" id="2692619"/>
    <lineage>
        <taxon>Bacteria</taxon>
        <taxon>Pseudomonadati</taxon>
        <taxon>Pseudomonadota</taxon>
        <taxon>Alphaproteobacteria</taxon>
        <taxon>Sphingomonadales</taxon>
        <taxon>Sphingomonadaceae</taxon>
        <taxon>Novosphingobium</taxon>
    </lineage>
</organism>